<dbReference type="Pfam" id="PF02733">
    <property type="entry name" value="Dak1"/>
    <property type="match status" value="1"/>
</dbReference>
<dbReference type="Gene3D" id="3.40.50.10440">
    <property type="entry name" value="Dihydroxyacetone kinase, domain 1"/>
    <property type="match status" value="1"/>
</dbReference>
<accession>A0ABS1NRU9</accession>
<dbReference type="Proteomes" id="UP000634229">
    <property type="component" value="Unassembled WGS sequence"/>
</dbReference>
<evidence type="ECO:0000313" key="3">
    <source>
        <dbReference type="Proteomes" id="UP000634229"/>
    </source>
</evidence>
<keyword evidence="3" id="KW-1185">Reference proteome</keyword>
<comment type="caution">
    <text evidence="2">The sequence shown here is derived from an EMBL/GenBank/DDBJ whole genome shotgun (WGS) entry which is preliminary data.</text>
</comment>
<protein>
    <submittedName>
        <fullName evidence="2">Dihydroxyacetone kinase subunit DhaK</fullName>
    </submittedName>
</protein>
<sequence>MLGGIFASPTPDQIATAATLADTGAGALSLAMNYTGEVINFRLVAENAAESRSQHRHGPDRR</sequence>
<feature type="domain" description="DhaK" evidence="1">
    <location>
        <begin position="1"/>
        <end position="62"/>
    </location>
</feature>
<dbReference type="PROSITE" id="PS51481">
    <property type="entry name" value="DHAK"/>
    <property type="match status" value="1"/>
</dbReference>
<evidence type="ECO:0000313" key="2">
    <source>
        <dbReference type="EMBL" id="MBL1102830.1"/>
    </source>
</evidence>
<proteinExistence type="predicted"/>
<dbReference type="GO" id="GO:0016301">
    <property type="term" value="F:kinase activity"/>
    <property type="evidence" value="ECO:0007669"/>
    <property type="project" value="UniProtKB-KW"/>
</dbReference>
<evidence type="ECO:0000259" key="1">
    <source>
        <dbReference type="PROSITE" id="PS51481"/>
    </source>
</evidence>
<dbReference type="SUPFAM" id="SSF82549">
    <property type="entry name" value="DAK1/DegV-like"/>
    <property type="match status" value="1"/>
</dbReference>
<reference evidence="2 3" key="1">
    <citation type="submission" date="2021-01" db="EMBL/GenBank/DDBJ databases">
        <title>WGS of actinomycetes isolated from Thailand.</title>
        <authorList>
            <person name="Thawai C."/>
        </authorList>
    </citation>
    <scope>NUCLEOTIDE SEQUENCE [LARGE SCALE GENOMIC DNA]</scope>
    <source>
        <strain evidence="2 3">CA1R205</strain>
    </source>
</reference>
<organism evidence="2 3">
    <name type="scientific">Streptomyces coffeae</name>
    <dbReference type="NCBI Taxonomy" id="621382"/>
    <lineage>
        <taxon>Bacteria</taxon>
        <taxon>Bacillati</taxon>
        <taxon>Actinomycetota</taxon>
        <taxon>Actinomycetes</taxon>
        <taxon>Kitasatosporales</taxon>
        <taxon>Streptomycetaceae</taxon>
        <taxon>Streptomyces</taxon>
    </lineage>
</organism>
<dbReference type="InterPro" id="IPR004006">
    <property type="entry name" value="DhaK_dom"/>
</dbReference>
<keyword evidence="2" id="KW-0808">Transferase</keyword>
<name>A0ABS1NRU9_9ACTN</name>
<gene>
    <name evidence="2" type="ORF">JK363_40955</name>
</gene>
<keyword evidence="2" id="KW-0418">Kinase</keyword>
<dbReference type="EMBL" id="JAERRF010000087">
    <property type="protein sequence ID" value="MBL1102830.1"/>
    <property type="molecule type" value="Genomic_DNA"/>
</dbReference>